<protein>
    <recommendedName>
        <fullName evidence="2 5">Cell shape-determining protein MreC</fullName>
    </recommendedName>
    <alternativeName>
        <fullName evidence="4 5">Cell shape protein MreC</fullName>
    </alternativeName>
</protein>
<evidence type="ECO:0000313" key="10">
    <source>
        <dbReference type="Proteomes" id="UP001222800"/>
    </source>
</evidence>
<dbReference type="RefSeq" id="WP_277733519.1">
    <property type="nucleotide sequence ID" value="NZ_CP120733.1"/>
</dbReference>
<keyword evidence="7" id="KW-1133">Transmembrane helix</keyword>
<dbReference type="Proteomes" id="UP001222800">
    <property type="component" value="Chromosome"/>
</dbReference>
<evidence type="ECO:0000256" key="3">
    <source>
        <dbReference type="ARBA" id="ARBA00022960"/>
    </source>
</evidence>
<evidence type="ECO:0000313" key="9">
    <source>
        <dbReference type="EMBL" id="WFD11451.1"/>
    </source>
</evidence>
<comment type="similarity">
    <text evidence="1 5">Belongs to the MreC family.</text>
</comment>
<dbReference type="PANTHER" id="PTHR34138">
    <property type="entry name" value="CELL SHAPE-DETERMINING PROTEIN MREC"/>
    <property type="match status" value="1"/>
</dbReference>
<dbReference type="Pfam" id="PF04085">
    <property type="entry name" value="MreC"/>
    <property type="match status" value="1"/>
</dbReference>
<proteinExistence type="inferred from homology"/>
<dbReference type="PIRSF" id="PIRSF038471">
    <property type="entry name" value="MreC"/>
    <property type="match status" value="1"/>
</dbReference>
<feature type="domain" description="Rod shape-determining protein MreC beta-barrel core" evidence="8">
    <location>
        <begin position="130"/>
        <end position="283"/>
    </location>
</feature>
<keyword evidence="6" id="KW-0175">Coiled coil</keyword>
<keyword evidence="10" id="KW-1185">Reference proteome</keyword>
<name>A0ABY8EET8_9FIRM</name>
<evidence type="ECO:0000256" key="4">
    <source>
        <dbReference type="ARBA" id="ARBA00032089"/>
    </source>
</evidence>
<dbReference type="EMBL" id="CP120733">
    <property type="protein sequence ID" value="WFD11451.1"/>
    <property type="molecule type" value="Genomic_DNA"/>
</dbReference>
<dbReference type="Gene3D" id="2.40.10.350">
    <property type="entry name" value="Rod shape-determining protein MreC, domain 2"/>
    <property type="match status" value="1"/>
</dbReference>
<accession>A0ABY8EET8</accession>
<comment type="function">
    <text evidence="5">Involved in formation and maintenance of cell shape.</text>
</comment>
<evidence type="ECO:0000256" key="5">
    <source>
        <dbReference type="PIRNR" id="PIRNR038471"/>
    </source>
</evidence>
<reference evidence="9 10" key="1">
    <citation type="submission" date="2023-03" db="EMBL/GenBank/DDBJ databases">
        <title>Complete genome sequence of Tepidibacter sp. SWIR-1, isolated from a deep-sea hydrothermal vent.</title>
        <authorList>
            <person name="Li X."/>
        </authorList>
    </citation>
    <scope>NUCLEOTIDE SEQUENCE [LARGE SCALE GENOMIC DNA]</scope>
    <source>
        <strain evidence="9 10">SWIR-1</strain>
    </source>
</reference>
<dbReference type="InterPro" id="IPR055342">
    <property type="entry name" value="MreC_beta-barrel_core"/>
</dbReference>
<feature type="transmembrane region" description="Helical" evidence="7">
    <location>
        <begin position="15"/>
        <end position="33"/>
    </location>
</feature>
<keyword evidence="7" id="KW-0812">Transmembrane</keyword>
<evidence type="ECO:0000259" key="8">
    <source>
        <dbReference type="Pfam" id="PF04085"/>
    </source>
</evidence>
<evidence type="ECO:0000256" key="6">
    <source>
        <dbReference type="SAM" id="Coils"/>
    </source>
</evidence>
<dbReference type="PANTHER" id="PTHR34138:SF1">
    <property type="entry name" value="CELL SHAPE-DETERMINING PROTEIN MREC"/>
    <property type="match status" value="1"/>
</dbReference>
<dbReference type="InterPro" id="IPR042175">
    <property type="entry name" value="Cell/Rod_MreC_2"/>
</dbReference>
<dbReference type="NCBIfam" id="TIGR00219">
    <property type="entry name" value="mreC"/>
    <property type="match status" value="1"/>
</dbReference>
<dbReference type="Gene3D" id="2.40.10.340">
    <property type="entry name" value="Rod shape-determining protein MreC, domain 1"/>
    <property type="match status" value="1"/>
</dbReference>
<keyword evidence="3 5" id="KW-0133">Cell shape</keyword>
<feature type="coiled-coil region" evidence="6">
    <location>
        <begin position="73"/>
        <end position="110"/>
    </location>
</feature>
<evidence type="ECO:0000256" key="1">
    <source>
        <dbReference type="ARBA" id="ARBA00009369"/>
    </source>
</evidence>
<organism evidence="9 10">
    <name type="scientific">Tepidibacter hydrothermalis</name>
    <dbReference type="NCBI Taxonomy" id="3036126"/>
    <lineage>
        <taxon>Bacteria</taxon>
        <taxon>Bacillati</taxon>
        <taxon>Bacillota</taxon>
        <taxon>Clostridia</taxon>
        <taxon>Peptostreptococcales</taxon>
        <taxon>Peptostreptococcaceae</taxon>
        <taxon>Tepidibacter</taxon>
    </lineage>
</organism>
<keyword evidence="7" id="KW-0472">Membrane</keyword>
<gene>
    <name evidence="9" type="primary">mreC</name>
    <name evidence="9" type="ORF">P4S50_05080</name>
</gene>
<evidence type="ECO:0000256" key="2">
    <source>
        <dbReference type="ARBA" id="ARBA00013855"/>
    </source>
</evidence>
<dbReference type="InterPro" id="IPR007221">
    <property type="entry name" value="MreC"/>
</dbReference>
<evidence type="ECO:0000256" key="7">
    <source>
        <dbReference type="SAM" id="Phobius"/>
    </source>
</evidence>
<sequence>MRSKKKNKNKLNKEVIVISLITITLLVIIGISIEGRYNKYIPSAVLDVITPIQRGLNKVYSVTSENVVGMINYKKNLKDIEKLSKENEDLKKKVIEIDLSKDELSELQNLKRSLNYIPEGYDQNYISASVISKNDGNWYDSFTIAAGKKDGVVEDSIVVSGTGLVGKVYEVSNNYCKAISLLNNKSAVSFEVLRKGEYTGVISQNISIDSNENFTGYLKGYLFDIKYKVVPGDILITSGIGIYPKGIPLGEVEKVIEDKNNLLKYVKVKPYVNFKDIDKVLITRPRIVE</sequence>
<dbReference type="InterPro" id="IPR042177">
    <property type="entry name" value="Cell/Rod_1"/>
</dbReference>